<evidence type="ECO:0000313" key="3">
    <source>
        <dbReference type="Proteomes" id="UP000518300"/>
    </source>
</evidence>
<gene>
    <name evidence="2" type="ORF">HG543_49610</name>
</gene>
<reference evidence="2 3" key="1">
    <citation type="submission" date="2020-04" db="EMBL/GenBank/DDBJ databases">
        <title>Draft genome of Pyxidicoccus fallax type strain.</title>
        <authorList>
            <person name="Whitworth D.E."/>
        </authorList>
    </citation>
    <scope>NUCLEOTIDE SEQUENCE [LARGE SCALE GENOMIC DNA]</scope>
    <source>
        <strain evidence="2 3">DSM 14698</strain>
    </source>
</reference>
<dbReference type="SUPFAM" id="SSF48695">
    <property type="entry name" value="Multiheme cytochromes"/>
    <property type="match status" value="1"/>
</dbReference>
<comment type="caution">
    <text evidence="2">The sequence shown here is derived from an EMBL/GenBank/DDBJ whole genome shotgun (WGS) entry which is preliminary data.</text>
</comment>
<keyword evidence="3" id="KW-1185">Reference proteome</keyword>
<dbReference type="Proteomes" id="UP000518300">
    <property type="component" value="Unassembled WGS sequence"/>
</dbReference>
<sequence>MAPVLALMTGAWACGSSEEEGPSVAGRSPALDSVSLKSQRDGTSHEAGANCMACHGPNGTAPGLFTVAGTAFASPEGPPLSDAVVTLSTAPNGGGTVVLTLEADASGNFYTTETMPFPEQSLFPRLTRRTSTAFNFMSFPTMSGACNSCHAGNNPVDLE</sequence>
<evidence type="ECO:0000256" key="1">
    <source>
        <dbReference type="SAM" id="MobiDB-lite"/>
    </source>
</evidence>
<dbReference type="RefSeq" id="WP_169351989.1">
    <property type="nucleotide sequence ID" value="NZ_JABBJJ010000486.1"/>
</dbReference>
<name>A0A848LXR6_9BACT</name>
<feature type="region of interest" description="Disordered" evidence="1">
    <location>
        <begin position="15"/>
        <end position="43"/>
    </location>
</feature>
<proteinExistence type="predicted"/>
<dbReference type="EMBL" id="JABBJJ010000486">
    <property type="protein sequence ID" value="NMO22865.1"/>
    <property type="molecule type" value="Genomic_DNA"/>
</dbReference>
<dbReference type="AlphaFoldDB" id="A0A848LXR6"/>
<dbReference type="InterPro" id="IPR036280">
    <property type="entry name" value="Multihaem_cyt_sf"/>
</dbReference>
<accession>A0A848LXR6</accession>
<evidence type="ECO:0000313" key="2">
    <source>
        <dbReference type="EMBL" id="NMO22865.1"/>
    </source>
</evidence>
<organism evidence="2 3">
    <name type="scientific">Pyxidicoccus fallax</name>
    <dbReference type="NCBI Taxonomy" id="394095"/>
    <lineage>
        <taxon>Bacteria</taxon>
        <taxon>Pseudomonadati</taxon>
        <taxon>Myxococcota</taxon>
        <taxon>Myxococcia</taxon>
        <taxon>Myxococcales</taxon>
        <taxon>Cystobacterineae</taxon>
        <taxon>Myxococcaceae</taxon>
        <taxon>Pyxidicoccus</taxon>
    </lineage>
</organism>
<protein>
    <submittedName>
        <fullName evidence="2">Uncharacterized protein</fullName>
    </submittedName>
</protein>